<dbReference type="EMBL" id="JSAQ01000001">
    <property type="protein sequence ID" value="KGO05699.1"/>
    <property type="molecule type" value="Genomic_DNA"/>
</dbReference>
<dbReference type="KEGG" id="ddo:I597_2183"/>
<comment type="caution">
    <text evidence="1">The sequence shown here is derived from an EMBL/GenBank/DDBJ whole genome shotgun (WGS) entry which is preliminary data.</text>
</comment>
<proteinExistence type="predicted"/>
<evidence type="ECO:0000313" key="1">
    <source>
        <dbReference type="EMBL" id="KGO05699.1"/>
    </source>
</evidence>
<dbReference type="Proteomes" id="UP000030140">
    <property type="component" value="Unassembled WGS sequence"/>
</dbReference>
<reference evidence="1 2" key="1">
    <citation type="submission" date="2014-10" db="EMBL/GenBank/DDBJ databases">
        <title>Draft genome sequence of the proteorhodopsin-containing marine bacterium Dokdonia donghaensis.</title>
        <authorList>
            <person name="Gomez-Consarnau L."/>
            <person name="Gonzalez J.M."/>
            <person name="Riedel T."/>
            <person name="Jaenicke S."/>
            <person name="Wagner-Doebler I."/>
            <person name="Fuhrman J.A."/>
        </authorList>
    </citation>
    <scope>NUCLEOTIDE SEQUENCE [LARGE SCALE GENOMIC DNA]</scope>
    <source>
        <strain evidence="1 2">DSW-1</strain>
    </source>
</reference>
<evidence type="ECO:0008006" key="3">
    <source>
        <dbReference type="Google" id="ProtNLM"/>
    </source>
</evidence>
<dbReference type="OrthoDB" id="826649at2"/>
<keyword evidence="2" id="KW-1185">Reference proteome</keyword>
<dbReference type="AlphaFoldDB" id="A0A0A2GQW8"/>
<dbReference type="RefSeq" id="WP_035324738.1">
    <property type="nucleotide sequence ID" value="NZ_CP015125.1"/>
</dbReference>
<protein>
    <recommendedName>
        <fullName evidence="3">Sugar epimerase</fullName>
    </recommendedName>
</protein>
<dbReference type="Gene3D" id="2.60.120.10">
    <property type="entry name" value="Jelly Rolls"/>
    <property type="match status" value="1"/>
</dbReference>
<dbReference type="InterPro" id="IPR014710">
    <property type="entry name" value="RmlC-like_jellyroll"/>
</dbReference>
<gene>
    <name evidence="1" type="ORF">NV36_01755</name>
</gene>
<sequence>MKQPALINGGKAEDVRGKIIFVNDFDLKDIRRFYQISNCNTSFQRGWQGHKIESRWFQALKGRLKISLIAFENYEKGKPVDCQVFEISELEPQVLYVPPGYVSCIQAQTDEHSLGVFSNYMLGALNDEHRFEIDYFDIQKEICK</sequence>
<evidence type="ECO:0000313" key="2">
    <source>
        <dbReference type="Proteomes" id="UP000030140"/>
    </source>
</evidence>
<organism evidence="1 2">
    <name type="scientific">Dokdonia donghaensis DSW-1</name>
    <dbReference type="NCBI Taxonomy" id="1300343"/>
    <lineage>
        <taxon>Bacteria</taxon>
        <taxon>Pseudomonadati</taxon>
        <taxon>Bacteroidota</taxon>
        <taxon>Flavobacteriia</taxon>
        <taxon>Flavobacteriales</taxon>
        <taxon>Flavobacteriaceae</taxon>
        <taxon>Dokdonia</taxon>
    </lineage>
</organism>
<dbReference type="SUPFAM" id="SSF51182">
    <property type="entry name" value="RmlC-like cupins"/>
    <property type="match status" value="1"/>
</dbReference>
<name>A0A0A2GQW8_9FLAO</name>
<dbReference type="PATRIC" id="fig|1300343.5.peg.2201"/>
<dbReference type="InterPro" id="IPR011051">
    <property type="entry name" value="RmlC_Cupin_sf"/>
</dbReference>
<accession>A0A0A2GQW8</accession>